<dbReference type="SUPFAM" id="SSF55383">
    <property type="entry name" value="Copper amine oxidase, domain N"/>
    <property type="match status" value="1"/>
</dbReference>
<reference evidence="4" key="1">
    <citation type="journal article" date="2021" name="PeerJ">
        <title>Extensive microbial diversity within the chicken gut microbiome revealed by metagenomics and culture.</title>
        <authorList>
            <person name="Gilroy R."/>
            <person name="Ravi A."/>
            <person name="Getino M."/>
            <person name="Pursley I."/>
            <person name="Horton D.L."/>
            <person name="Alikhan N.F."/>
            <person name="Baker D."/>
            <person name="Gharbi K."/>
            <person name="Hall N."/>
            <person name="Watson M."/>
            <person name="Adriaenssens E.M."/>
            <person name="Foster-Nyarko E."/>
            <person name="Jarju S."/>
            <person name="Secka A."/>
            <person name="Antonio M."/>
            <person name="Oren A."/>
            <person name="Chaudhuri R.R."/>
            <person name="La Ragione R."/>
            <person name="Hildebrand F."/>
            <person name="Pallen M.J."/>
        </authorList>
    </citation>
    <scope>NUCLEOTIDE SEQUENCE</scope>
    <source>
        <strain evidence="4">ChiBcec16_6824</strain>
    </source>
</reference>
<dbReference type="Pfam" id="PF07833">
    <property type="entry name" value="Cu_amine_oxidN1"/>
    <property type="match status" value="1"/>
</dbReference>
<dbReference type="InterPro" id="IPR012854">
    <property type="entry name" value="Cu_amine_oxidase-like_N"/>
</dbReference>
<feature type="signal peptide" evidence="2">
    <location>
        <begin position="1"/>
        <end position="22"/>
    </location>
</feature>
<name>A0A9D1YA15_9FIRM</name>
<feature type="domain" description="Copper amine oxidase-like N-terminal" evidence="3">
    <location>
        <begin position="26"/>
        <end position="133"/>
    </location>
</feature>
<dbReference type="InterPro" id="IPR036582">
    <property type="entry name" value="Mao_N_sf"/>
</dbReference>
<reference evidence="4" key="2">
    <citation type="submission" date="2021-04" db="EMBL/GenBank/DDBJ databases">
        <authorList>
            <person name="Gilroy R."/>
        </authorList>
    </citation>
    <scope>NUCLEOTIDE SEQUENCE</scope>
    <source>
        <strain evidence="4">ChiBcec16_6824</strain>
    </source>
</reference>
<protein>
    <submittedName>
        <fullName evidence="4">Copper amine oxidase N-terminal domain-containing protein</fullName>
    </submittedName>
</protein>
<dbReference type="EMBL" id="DXDX01000203">
    <property type="protein sequence ID" value="HIY22454.1"/>
    <property type="molecule type" value="Genomic_DNA"/>
</dbReference>
<accession>A0A9D1YA15</accession>
<dbReference type="AlphaFoldDB" id="A0A9D1YA15"/>
<comment type="caution">
    <text evidence="4">The sequence shown here is derived from an EMBL/GenBank/DDBJ whole genome shotgun (WGS) entry which is preliminary data.</text>
</comment>
<dbReference type="Gene3D" id="3.30.457.10">
    <property type="entry name" value="Copper amine oxidase-like, N-terminal domain"/>
    <property type="match status" value="1"/>
</dbReference>
<sequence>MKLRRIIASLACLLVLAGNCLAIDLVIDGEKLELDVPPQLVEQRTLVPLRAIFEKLGATVEWDQATQTATATKGTDVVQITIDSTTAYVNGQAQTLDVPAMAIDGRTLVPVRFVSESLQADVQWIQETQTVQITTQDGGSTTAPTVTPTPTPSPTPSPAPSEAPSTGHTIYVTKTGKRYHYDPNCNGGTYYESTLEEALARGLTPCEKCVHD</sequence>
<feature type="compositionally biased region" description="Pro residues" evidence="1">
    <location>
        <begin position="147"/>
        <end position="161"/>
    </location>
</feature>
<proteinExistence type="predicted"/>
<feature type="compositionally biased region" description="Low complexity" evidence="1">
    <location>
        <begin position="132"/>
        <end position="146"/>
    </location>
</feature>
<gene>
    <name evidence="4" type="ORF">H9841_11220</name>
</gene>
<keyword evidence="2" id="KW-0732">Signal</keyword>
<evidence type="ECO:0000313" key="4">
    <source>
        <dbReference type="EMBL" id="HIY22454.1"/>
    </source>
</evidence>
<dbReference type="Proteomes" id="UP000823868">
    <property type="component" value="Unassembled WGS sequence"/>
</dbReference>
<organism evidence="4 5">
    <name type="scientific">Candidatus Flavonifractor merdigallinarum</name>
    <dbReference type="NCBI Taxonomy" id="2838589"/>
    <lineage>
        <taxon>Bacteria</taxon>
        <taxon>Bacillati</taxon>
        <taxon>Bacillota</taxon>
        <taxon>Clostridia</taxon>
        <taxon>Eubacteriales</taxon>
        <taxon>Oscillospiraceae</taxon>
        <taxon>Flavonifractor</taxon>
    </lineage>
</organism>
<evidence type="ECO:0000256" key="1">
    <source>
        <dbReference type="SAM" id="MobiDB-lite"/>
    </source>
</evidence>
<feature type="region of interest" description="Disordered" evidence="1">
    <location>
        <begin position="132"/>
        <end position="168"/>
    </location>
</feature>
<evidence type="ECO:0000313" key="5">
    <source>
        <dbReference type="Proteomes" id="UP000823868"/>
    </source>
</evidence>
<evidence type="ECO:0000259" key="3">
    <source>
        <dbReference type="Pfam" id="PF07833"/>
    </source>
</evidence>
<feature type="chain" id="PRO_5039084304" evidence="2">
    <location>
        <begin position="23"/>
        <end position="212"/>
    </location>
</feature>
<evidence type="ECO:0000256" key="2">
    <source>
        <dbReference type="SAM" id="SignalP"/>
    </source>
</evidence>